<reference evidence="2 3" key="1">
    <citation type="journal article" date="2007" name="Nat. Biotechnol.">
        <title>Complete genome sequence of the myxobacterium Sorangium cellulosum.</title>
        <authorList>
            <person name="Schneiker S."/>
            <person name="Perlova O."/>
            <person name="Kaiser O."/>
            <person name="Gerth K."/>
            <person name="Alici A."/>
            <person name="Altmeyer M.O."/>
            <person name="Bartels D."/>
            <person name="Bekel T."/>
            <person name="Beyer S."/>
            <person name="Bode E."/>
            <person name="Bode H.B."/>
            <person name="Bolten C.J."/>
            <person name="Choudhuri J.V."/>
            <person name="Doss S."/>
            <person name="Elnakady Y.A."/>
            <person name="Frank B."/>
            <person name="Gaigalat L."/>
            <person name="Goesmann A."/>
            <person name="Groeger C."/>
            <person name="Gross F."/>
            <person name="Jelsbak L."/>
            <person name="Jelsbak L."/>
            <person name="Kalinowski J."/>
            <person name="Kegler C."/>
            <person name="Knauber T."/>
            <person name="Konietzny S."/>
            <person name="Kopp M."/>
            <person name="Krause L."/>
            <person name="Krug D."/>
            <person name="Linke B."/>
            <person name="Mahmud T."/>
            <person name="Martinez-Arias R."/>
            <person name="McHardy A.C."/>
            <person name="Merai M."/>
            <person name="Meyer F."/>
            <person name="Mormann S."/>
            <person name="Munoz-Dorado J."/>
            <person name="Perez J."/>
            <person name="Pradella S."/>
            <person name="Rachid S."/>
            <person name="Raddatz G."/>
            <person name="Rosenau F."/>
            <person name="Rueckert C."/>
            <person name="Sasse F."/>
            <person name="Scharfe M."/>
            <person name="Schuster S.C."/>
            <person name="Suen G."/>
            <person name="Treuner-Lange A."/>
            <person name="Velicer G.J."/>
            <person name="Vorholter F.-J."/>
            <person name="Weissman K.J."/>
            <person name="Welch R.D."/>
            <person name="Wenzel S.C."/>
            <person name="Whitworth D.E."/>
            <person name="Wilhelm S."/>
            <person name="Wittmann C."/>
            <person name="Bloecker H."/>
            <person name="Puehler A."/>
            <person name="Mueller R."/>
        </authorList>
    </citation>
    <scope>NUCLEOTIDE SEQUENCE [LARGE SCALE GENOMIC DNA]</scope>
    <source>
        <strain evidence="3">So ce56</strain>
    </source>
</reference>
<dbReference type="HOGENOM" id="CLU_959430_0_0_7"/>
<name>A9F6L2_SORC5</name>
<dbReference type="Proteomes" id="UP000002139">
    <property type="component" value="Chromosome"/>
</dbReference>
<dbReference type="PROSITE" id="PS51257">
    <property type="entry name" value="PROKAR_LIPOPROTEIN"/>
    <property type="match status" value="1"/>
</dbReference>
<dbReference type="AlphaFoldDB" id="A9F6L2"/>
<evidence type="ECO:0000313" key="3">
    <source>
        <dbReference type="Proteomes" id="UP000002139"/>
    </source>
</evidence>
<dbReference type="EMBL" id="AM746676">
    <property type="protein sequence ID" value="CAN91446.1"/>
    <property type="molecule type" value="Genomic_DNA"/>
</dbReference>
<gene>
    <name evidence="2" type="ordered locus">sce1288</name>
</gene>
<sequence>MRCVLPFALAGFTAAACALDTPYIEQPKPMWLWTGDETAAPACPDGAEPAWDGWQVEDPSPDCGECSCAPATCKPSTAYETFGAACGEETVPTNHVDLPEGWDGACFAPPLPVPTLSYASILYRPPVVTPCEPSPTPEPPALTAEIARACRADAALAPPSGFVSCMTSTVGAACPAEFPLRRVFTEHRIDYRTCSPCECAPPSELQCTVHITAYADRACEQAFDSATLSFTDDPVCHDFPSPSRPKFSALRAEPAAPIAGACAPVQRRSVVVDEIVRSPPEFLCCEQ</sequence>
<organism evidence="2 3">
    <name type="scientific">Sorangium cellulosum (strain So ce56)</name>
    <name type="common">Polyangium cellulosum (strain So ce56)</name>
    <dbReference type="NCBI Taxonomy" id="448385"/>
    <lineage>
        <taxon>Bacteria</taxon>
        <taxon>Pseudomonadati</taxon>
        <taxon>Myxococcota</taxon>
        <taxon>Polyangia</taxon>
        <taxon>Polyangiales</taxon>
        <taxon>Polyangiaceae</taxon>
        <taxon>Sorangium</taxon>
    </lineage>
</organism>
<evidence type="ECO:0000256" key="1">
    <source>
        <dbReference type="SAM" id="SignalP"/>
    </source>
</evidence>
<evidence type="ECO:0000313" key="2">
    <source>
        <dbReference type="EMBL" id="CAN91446.1"/>
    </source>
</evidence>
<evidence type="ECO:0008006" key="4">
    <source>
        <dbReference type="Google" id="ProtNLM"/>
    </source>
</evidence>
<keyword evidence="1" id="KW-0732">Signal</keyword>
<feature type="signal peptide" evidence="1">
    <location>
        <begin position="1"/>
        <end position="18"/>
    </location>
</feature>
<keyword evidence="3" id="KW-1185">Reference proteome</keyword>
<dbReference type="RefSeq" id="WP_012233923.1">
    <property type="nucleotide sequence ID" value="NC_010162.1"/>
</dbReference>
<feature type="chain" id="PRO_5002738369" description="Secreted protein" evidence="1">
    <location>
        <begin position="19"/>
        <end position="287"/>
    </location>
</feature>
<dbReference type="BioCyc" id="SCEL448385:SCE_RS06675-MONOMER"/>
<protein>
    <recommendedName>
        <fullName evidence="4">Secreted protein</fullName>
    </recommendedName>
</protein>
<accession>A9F6L2</accession>
<proteinExistence type="predicted"/>
<dbReference type="KEGG" id="scl:sce1288"/>